<sequence length="40" mass="4744">MNASAQAFENMDKQLQEVIEKTVATDKQLAKEFRQWKEKM</sequence>
<name>A0A139PE98_STROR</name>
<dbReference type="Proteomes" id="UP000072653">
    <property type="component" value="Unassembled WGS sequence"/>
</dbReference>
<proteinExistence type="predicted"/>
<organism evidence="1 2">
    <name type="scientific">Streptococcus oralis</name>
    <dbReference type="NCBI Taxonomy" id="1303"/>
    <lineage>
        <taxon>Bacteria</taxon>
        <taxon>Bacillati</taxon>
        <taxon>Bacillota</taxon>
        <taxon>Bacilli</taxon>
        <taxon>Lactobacillales</taxon>
        <taxon>Streptococcaceae</taxon>
        <taxon>Streptococcus</taxon>
    </lineage>
</organism>
<reference evidence="1 2" key="1">
    <citation type="submission" date="2016-01" db="EMBL/GenBank/DDBJ databases">
        <title>Highly variable Streptococcus oralis are common among viridans streptococci isolated from primates.</title>
        <authorList>
            <person name="Denapaite D."/>
            <person name="Rieger M."/>
            <person name="Koendgen S."/>
            <person name="Brueckner R."/>
            <person name="Ochigava I."/>
            <person name="Kappeler P."/>
            <person name="Maetz-Rensing K."/>
            <person name="Leendertz F."/>
            <person name="Hakenbeck R."/>
        </authorList>
    </citation>
    <scope>NUCLEOTIDE SEQUENCE [LARGE SCALE GENOMIC DNA]</scope>
    <source>
        <strain evidence="1 2">DD16</strain>
    </source>
</reference>
<evidence type="ECO:0000313" key="1">
    <source>
        <dbReference type="EMBL" id="KXT87084.1"/>
    </source>
</evidence>
<dbReference type="PATRIC" id="fig|1303.79.peg.998"/>
<accession>A0A139PE98</accession>
<dbReference type="EMBL" id="LQOB01000126">
    <property type="protein sequence ID" value="KXT87084.1"/>
    <property type="molecule type" value="Genomic_DNA"/>
</dbReference>
<protein>
    <submittedName>
        <fullName evidence="1">Uncharacterized protein</fullName>
    </submittedName>
</protein>
<gene>
    <name evidence="1" type="ORF">SORDD16_00869</name>
</gene>
<evidence type="ECO:0000313" key="2">
    <source>
        <dbReference type="Proteomes" id="UP000072653"/>
    </source>
</evidence>
<dbReference type="AlphaFoldDB" id="A0A139PE98"/>
<comment type="caution">
    <text evidence="1">The sequence shown here is derived from an EMBL/GenBank/DDBJ whole genome shotgun (WGS) entry which is preliminary data.</text>
</comment>